<dbReference type="Gene3D" id="3.20.20.140">
    <property type="entry name" value="Metal-dependent hydrolases"/>
    <property type="match status" value="1"/>
</dbReference>
<evidence type="ECO:0000259" key="2">
    <source>
        <dbReference type="Pfam" id="PF01979"/>
    </source>
</evidence>
<dbReference type="AlphaFoldDB" id="A0A2N5GQM5"/>
<dbReference type="InterPro" id="IPR011059">
    <property type="entry name" value="Metal-dep_hydrolase_composite"/>
</dbReference>
<keyword evidence="6" id="KW-1185">Reference proteome</keyword>
<organism evidence="3 5">
    <name type="scientific">Bacillus canaveralius</name>
    <dbReference type="NCBI Taxonomy" id="1403243"/>
    <lineage>
        <taxon>Bacteria</taxon>
        <taxon>Bacillati</taxon>
        <taxon>Bacillota</taxon>
        <taxon>Bacilli</taxon>
        <taxon>Bacillales</taxon>
        <taxon>Bacillaceae</taxon>
        <taxon>Bacillus</taxon>
    </lineage>
</organism>
<dbReference type="Pfam" id="PF01979">
    <property type="entry name" value="Amidohydro_1"/>
    <property type="match status" value="1"/>
</dbReference>
<gene>
    <name evidence="3" type="ORF">CU635_04100</name>
    <name evidence="4" type="ORF">CVD25_15600</name>
</gene>
<comment type="caution">
    <text evidence="3">The sequence shown here is derived from an EMBL/GenBank/DDBJ whole genome shotgun (WGS) entry which is preliminary data.</text>
</comment>
<sequence length="464" mass="51323">MTDKRHSKGKKRTLIRGGTIVTMNKNRAVLEDQDILIVGRKIQAIGNLGNIVDEVDEVINAHGKTVIPGLIQTHLHLTQTLQRNLVADQTLEQWLNTTLRLEAAHDADSNFWSSMLGIAELLLGGTTAIYDMETTFHTDSCFEAMAQTGIRGFAGKAMIDRQQPGVEVPEIMIQPTEVAFCESVDLYEKWDGVDGGRLRYCFCPRYAPTSTTKLLKLTADFSAEYGAHVHTHASETEEEEQTIVERTGMREVVYLDSVGLVNPRTVLAHCVHLNNQEIDIMARRGCHATHCPSANLYLASGIAPIPKMLQRGVNIGIGADGSDNNNLDAILETRLAALLQKGLHMIPTIQPSAQRAFEMATLGGARAMGLEKEIGSIEVGKNADIVMLDLRKPHSWPNEPEVNSKENIYTRIVYSAKSSDVVLTMVNGHVLMRDRQLLTMDKNEVLQKSNVAIKRLLRRTGLSN</sequence>
<evidence type="ECO:0000256" key="1">
    <source>
        <dbReference type="ARBA" id="ARBA00022801"/>
    </source>
</evidence>
<dbReference type="Proteomes" id="UP000235114">
    <property type="component" value="Unassembled WGS sequence"/>
</dbReference>
<name>A0A2N5GQM5_9BACI</name>
<keyword evidence="1 3" id="KW-0378">Hydrolase</keyword>
<dbReference type="InterPro" id="IPR050287">
    <property type="entry name" value="MTA/SAH_deaminase"/>
</dbReference>
<dbReference type="CDD" id="cd01298">
    <property type="entry name" value="ATZ_TRZ_like"/>
    <property type="match status" value="1"/>
</dbReference>
<reference evidence="3 5" key="1">
    <citation type="submission" date="2017-11" db="EMBL/GenBank/DDBJ databases">
        <title>Comparitive Functional Genomics of Dry Heat Resistant strains isolated from the Viking Spacecraft.</title>
        <authorList>
            <person name="Seuylemezian A."/>
            <person name="Cooper K."/>
            <person name="Vaishampayan P."/>
        </authorList>
    </citation>
    <scope>NUCLEOTIDE SEQUENCE [LARGE SCALE GENOMIC DNA]</scope>
    <source>
        <strain evidence="3 5">M4.6</strain>
    </source>
</reference>
<evidence type="ECO:0000313" key="4">
    <source>
        <dbReference type="EMBL" id="PLR94979.1"/>
    </source>
</evidence>
<dbReference type="PANTHER" id="PTHR43794">
    <property type="entry name" value="AMINOHYDROLASE SSNA-RELATED"/>
    <property type="match status" value="1"/>
</dbReference>
<dbReference type="SUPFAM" id="SSF51338">
    <property type="entry name" value="Composite domain of metallo-dependent hydrolases"/>
    <property type="match status" value="1"/>
</dbReference>
<dbReference type="GO" id="GO:0016810">
    <property type="term" value="F:hydrolase activity, acting on carbon-nitrogen (but not peptide) bonds"/>
    <property type="evidence" value="ECO:0007669"/>
    <property type="project" value="InterPro"/>
</dbReference>
<dbReference type="SUPFAM" id="SSF51556">
    <property type="entry name" value="Metallo-dependent hydrolases"/>
    <property type="match status" value="1"/>
</dbReference>
<evidence type="ECO:0000313" key="5">
    <source>
        <dbReference type="Proteomes" id="UP000234951"/>
    </source>
</evidence>
<reference evidence="4 6" key="2">
    <citation type="submission" date="2017-12" db="EMBL/GenBank/DDBJ databases">
        <title>Comparative Functional Genomics of Dry Heat Resistant strains isolated from the Viking Spacecraft.</title>
        <authorList>
            <person name="Seuylemezian A."/>
            <person name="Cooper K."/>
            <person name="Vaishampayan P."/>
        </authorList>
    </citation>
    <scope>NUCLEOTIDE SEQUENCE [LARGE SCALE GENOMIC DNA]</scope>
    <source>
        <strain evidence="4 6">ATCC 29669</strain>
    </source>
</reference>
<dbReference type="InterPro" id="IPR032466">
    <property type="entry name" value="Metal_Hydrolase"/>
</dbReference>
<dbReference type="PANTHER" id="PTHR43794:SF11">
    <property type="entry name" value="AMIDOHYDROLASE-RELATED DOMAIN-CONTAINING PROTEIN"/>
    <property type="match status" value="1"/>
</dbReference>
<accession>A0A2N5GQM5</accession>
<dbReference type="Proteomes" id="UP000234951">
    <property type="component" value="Unassembled WGS sequence"/>
</dbReference>
<proteinExistence type="predicted"/>
<protein>
    <submittedName>
        <fullName evidence="3">N-ethylammeline chlorohydrolase</fullName>
    </submittedName>
</protein>
<dbReference type="EMBL" id="PGVD01000044">
    <property type="protein sequence ID" value="PLR94979.1"/>
    <property type="molecule type" value="Genomic_DNA"/>
</dbReference>
<dbReference type="Gene3D" id="2.30.40.10">
    <property type="entry name" value="Urease, subunit C, domain 1"/>
    <property type="match status" value="1"/>
</dbReference>
<evidence type="ECO:0000313" key="3">
    <source>
        <dbReference type="EMBL" id="PLR85386.1"/>
    </source>
</evidence>
<evidence type="ECO:0000313" key="6">
    <source>
        <dbReference type="Proteomes" id="UP000235114"/>
    </source>
</evidence>
<dbReference type="RefSeq" id="WP_101575911.1">
    <property type="nucleotide sequence ID" value="NZ_RWHA01000073.1"/>
</dbReference>
<dbReference type="EMBL" id="PGVA01000006">
    <property type="protein sequence ID" value="PLR85386.1"/>
    <property type="molecule type" value="Genomic_DNA"/>
</dbReference>
<dbReference type="InterPro" id="IPR006680">
    <property type="entry name" value="Amidohydro-rel"/>
</dbReference>
<dbReference type="OrthoDB" id="9807210at2"/>
<feature type="domain" description="Amidohydrolase-related" evidence="2">
    <location>
        <begin position="65"/>
        <end position="430"/>
    </location>
</feature>